<comment type="subcellular location">
    <subcellularLocation>
        <location evidence="2">Cell membrane</location>
        <topology evidence="2">Lipid-anchor</topology>
    </subcellularLocation>
</comment>
<evidence type="ECO:0000313" key="5">
    <source>
        <dbReference type="Proteomes" id="UP001167871"/>
    </source>
</evidence>
<evidence type="ECO:0000313" key="4">
    <source>
        <dbReference type="EMBL" id="MDN0051123.1"/>
    </source>
</evidence>
<keyword evidence="2" id="KW-0812">Transmembrane</keyword>
<name>A0ABT7XB93_9BACE</name>
<sequence length="458" mass="50463">MRKLLFTAATVCLLGSCGIYNRYERPELSVAADSLYRTEVKADTASSVADLSWKELFTDPYLQALIQQALEMNTDLRIAYLKVKEMQAQLVSAKLAYLPSVQLDPQGTLSSQDGSKTSKTYEVGASASWEIDIFGKLTNAKRSARAALEESDAYRQAVQTQLIATVADSYYTLLMLDEQERITSETVASWKDYVHSLYVLMQAGEADRATVSQAEASRASAEASLLSLQQQIAETENSLSSVLGEVSHRIQRGNLSNQRFPQRLSTGVPLELLSRRPDIRQAEAALKQAFYATNQARAAFYPSITLSGSAGWTNNGGAVVTNPGSWLLQAIGSLVQPIFNRGQNIANLKTAKAQQEEALLTFRQSLLDAGKEVNNALIQWQTARERIRLDEEQVKHLQTTVHDTELLMEYGTTNYLQVLTARQSLLSARLDCASDCYQEIQGVINLYHALGGGAEADL</sequence>
<keyword evidence="2" id="KW-1134">Transmembrane beta strand</keyword>
<keyword evidence="2" id="KW-0472">Membrane</keyword>
<evidence type="ECO:0000256" key="2">
    <source>
        <dbReference type="RuleBase" id="RU362097"/>
    </source>
</evidence>
<dbReference type="PANTHER" id="PTHR30203:SF33">
    <property type="entry name" value="BLR4455 PROTEIN"/>
    <property type="match status" value="1"/>
</dbReference>
<dbReference type="InterPro" id="IPR003423">
    <property type="entry name" value="OMP_efflux"/>
</dbReference>
<dbReference type="SUPFAM" id="SSF56954">
    <property type="entry name" value="Outer membrane efflux proteins (OEP)"/>
    <property type="match status" value="1"/>
</dbReference>
<evidence type="ECO:0000256" key="3">
    <source>
        <dbReference type="SAM" id="Coils"/>
    </source>
</evidence>
<dbReference type="RefSeq" id="WP_301935216.1">
    <property type="nucleotide sequence ID" value="NZ_JAUEII010000072.1"/>
</dbReference>
<dbReference type="InterPro" id="IPR010131">
    <property type="entry name" value="MdtP/NodT-like"/>
</dbReference>
<keyword evidence="5" id="KW-1185">Reference proteome</keyword>
<comment type="similarity">
    <text evidence="1 2">Belongs to the outer membrane factor (OMF) (TC 1.B.17) family.</text>
</comment>
<dbReference type="Proteomes" id="UP001167871">
    <property type="component" value="Unassembled WGS sequence"/>
</dbReference>
<dbReference type="NCBIfam" id="TIGR01845">
    <property type="entry name" value="outer_NodT"/>
    <property type="match status" value="1"/>
</dbReference>
<feature type="coiled-coil region" evidence="3">
    <location>
        <begin position="211"/>
        <end position="238"/>
    </location>
</feature>
<organism evidence="4 5">
    <name type="scientific">Bacteroides gallinaceum</name>
    <dbReference type="NCBI Taxonomy" id="1462571"/>
    <lineage>
        <taxon>Bacteria</taxon>
        <taxon>Pseudomonadati</taxon>
        <taxon>Bacteroidota</taxon>
        <taxon>Bacteroidia</taxon>
        <taxon>Bacteroidales</taxon>
        <taxon>Bacteroidaceae</taxon>
        <taxon>Bacteroides</taxon>
    </lineage>
</organism>
<reference evidence="4" key="2">
    <citation type="submission" date="2024-05" db="EMBL/GenBank/DDBJ databases">
        <title>Identification and characterization of horizontal gene transfer across gut microbiota members of farm animals based on homology search.</title>
        <authorList>
            <person name="Schwarzerova J."/>
            <person name="Nykrynova M."/>
            <person name="Jureckova K."/>
            <person name="Cejkova D."/>
            <person name="Rychlik I."/>
        </authorList>
    </citation>
    <scope>NUCLEOTIDE SEQUENCE</scope>
    <source>
        <strain evidence="4">84_SSukc20</strain>
    </source>
</reference>
<keyword evidence="2" id="KW-0564">Palmitate</keyword>
<gene>
    <name evidence="4" type="ORF">QVO10_17420</name>
</gene>
<dbReference type="Gene3D" id="2.20.200.10">
    <property type="entry name" value="Outer membrane efflux proteins (OEP)"/>
    <property type="match status" value="1"/>
</dbReference>
<dbReference type="Gene3D" id="1.20.1600.10">
    <property type="entry name" value="Outer membrane efflux proteins (OEP)"/>
    <property type="match status" value="1"/>
</dbReference>
<dbReference type="Pfam" id="PF02321">
    <property type="entry name" value="OEP"/>
    <property type="match status" value="2"/>
</dbReference>
<dbReference type="PANTHER" id="PTHR30203">
    <property type="entry name" value="OUTER MEMBRANE CATION EFFLUX PROTEIN"/>
    <property type="match status" value="1"/>
</dbReference>
<accession>A0ABT7XB93</accession>
<keyword evidence="2" id="KW-0449">Lipoprotein</keyword>
<dbReference type="PROSITE" id="PS51257">
    <property type="entry name" value="PROKAR_LIPOPROTEIN"/>
    <property type="match status" value="1"/>
</dbReference>
<evidence type="ECO:0000256" key="1">
    <source>
        <dbReference type="ARBA" id="ARBA00007613"/>
    </source>
</evidence>
<protein>
    <submittedName>
        <fullName evidence="4">TolC family protein</fullName>
    </submittedName>
</protein>
<dbReference type="EMBL" id="JAUEII010000072">
    <property type="protein sequence ID" value="MDN0051123.1"/>
    <property type="molecule type" value="Genomic_DNA"/>
</dbReference>
<keyword evidence="3" id="KW-0175">Coiled coil</keyword>
<proteinExistence type="inferred from homology"/>
<reference evidence="4" key="1">
    <citation type="submission" date="2023-06" db="EMBL/GenBank/DDBJ databases">
        <authorList>
            <person name="Zeman M."/>
            <person name="Kubasova T."/>
            <person name="Jahodarova E."/>
            <person name="Nykrynova M."/>
            <person name="Rychlik I."/>
        </authorList>
    </citation>
    <scope>NUCLEOTIDE SEQUENCE</scope>
    <source>
        <strain evidence="4">84_SSukc20</strain>
    </source>
</reference>
<comment type="caution">
    <text evidence="4">The sequence shown here is derived from an EMBL/GenBank/DDBJ whole genome shotgun (WGS) entry which is preliminary data.</text>
</comment>